<proteinExistence type="predicted"/>
<feature type="signal peptide" evidence="1">
    <location>
        <begin position="1"/>
        <end position="23"/>
    </location>
</feature>
<dbReference type="AlphaFoldDB" id="A0A922P093"/>
<dbReference type="PROSITE" id="PS51257">
    <property type="entry name" value="PROKAR_LIPOPROTEIN"/>
    <property type="match status" value="1"/>
</dbReference>
<comment type="caution">
    <text evidence="2">The sequence shown here is derived from an EMBL/GenBank/DDBJ whole genome shotgun (WGS) entry which is preliminary data.</text>
</comment>
<dbReference type="EMBL" id="JOKJ01000016">
    <property type="protein sequence ID" value="KEQ06443.1"/>
    <property type="molecule type" value="Genomic_DNA"/>
</dbReference>
<name>A0A922P093_9HYPH</name>
<gene>
    <name evidence="2" type="ORF">GV68_07245</name>
</gene>
<protein>
    <recommendedName>
        <fullName evidence="4">Cell wall anchor protein</fullName>
    </recommendedName>
</protein>
<accession>A0A922P093</accession>
<sequence length="105" mass="10877">MKRTAILAAAAVALSACTSLEGALDNSVPATCRVADTTYAAFVIASTAGEWPERTVTRVEAAYASLSAICDSPEGIKAEDLPLIVANAYANFIKATRDARAVAKD</sequence>
<organism evidence="2 3">
    <name type="scientific">Pseudorhizobium pelagicum</name>
    <dbReference type="NCBI Taxonomy" id="1509405"/>
    <lineage>
        <taxon>Bacteria</taxon>
        <taxon>Pseudomonadati</taxon>
        <taxon>Pseudomonadota</taxon>
        <taxon>Alphaproteobacteria</taxon>
        <taxon>Hyphomicrobiales</taxon>
        <taxon>Rhizobiaceae</taxon>
        <taxon>Rhizobium/Agrobacterium group</taxon>
        <taxon>Pseudorhizobium</taxon>
    </lineage>
</organism>
<dbReference type="Proteomes" id="UP000052167">
    <property type="component" value="Unassembled WGS sequence"/>
</dbReference>
<evidence type="ECO:0008006" key="4">
    <source>
        <dbReference type="Google" id="ProtNLM"/>
    </source>
</evidence>
<dbReference type="RefSeq" id="WP_037166402.1">
    <property type="nucleotide sequence ID" value="NZ_CAJXID010000026.1"/>
</dbReference>
<dbReference type="OrthoDB" id="9937696at2"/>
<evidence type="ECO:0000313" key="3">
    <source>
        <dbReference type="Proteomes" id="UP000052167"/>
    </source>
</evidence>
<keyword evidence="1" id="KW-0732">Signal</keyword>
<reference evidence="2 3" key="1">
    <citation type="submission" date="2014-06" db="EMBL/GenBank/DDBJ databases">
        <title>Rhizobium pelagicum/R2-400B4.</title>
        <authorList>
            <person name="Kimes N.E."/>
            <person name="Lopez-Perez M."/>
        </authorList>
    </citation>
    <scope>NUCLEOTIDE SEQUENCE [LARGE SCALE GENOMIC DNA]</scope>
    <source>
        <strain evidence="2 3">R2-400B4</strain>
    </source>
</reference>
<feature type="chain" id="PRO_5037600998" description="Cell wall anchor protein" evidence="1">
    <location>
        <begin position="24"/>
        <end position="105"/>
    </location>
</feature>
<keyword evidence="3" id="KW-1185">Reference proteome</keyword>
<evidence type="ECO:0000313" key="2">
    <source>
        <dbReference type="EMBL" id="KEQ06443.1"/>
    </source>
</evidence>
<evidence type="ECO:0000256" key="1">
    <source>
        <dbReference type="SAM" id="SignalP"/>
    </source>
</evidence>